<evidence type="ECO:0000313" key="3">
    <source>
        <dbReference type="Proteomes" id="UP001596545"/>
    </source>
</evidence>
<protein>
    <recommendedName>
        <fullName evidence="1">DUF8139 domain-containing protein</fullName>
    </recommendedName>
</protein>
<dbReference type="RefSeq" id="WP_256407746.1">
    <property type="nucleotide sequence ID" value="NZ_JANHDN010000001.1"/>
</dbReference>
<gene>
    <name evidence="2" type="ORF">ACFQMF_03165</name>
</gene>
<reference evidence="2 3" key="1">
    <citation type="journal article" date="2019" name="Int. J. Syst. Evol. Microbiol.">
        <title>The Global Catalogue of Microorganisms (GCM) 10K type strain sequencing project: providing services to taxonomists for standard genome sequencing and annotation.</title>
        <authorList>
            <consortium name="The Broad Institute Genomics Platform"/>
            <consortium name="The Broad Institute Genome Sequencing Center for Infectious Disease"/>
            <person name="Wu L."/>
            <person name="Ma J."/>
        </authorList>
    </citation>
    <scope>NUCLEOTIDE SEQUENCE [LARGE SCALE GENOMIC DNA]</scope>
    <source>
        <strain evidence="2 3">CGMCC 1.12554</strain>
    </source>
</reference>
<dbReference type="InterPro" id="IPR058452">
    <property type="entry name" value="DUF8139"/>
</dbReference>
<dbReference type="EMBL" id="JBHTBL010000002">
    <property type="protein sequence ID" value="MFC7323578.1"/>
    <property type="molecule type" value="Genomic_DNA"/>
</dbReference>
<name>A0ABD6AHZ8_9EURY</name>
<feature type="domain" description="DUF8139" evidence="1">
    <location>
        <begin position="1"/>
        <end position="73"/>
    </location>
</feature>
<organism evidence="2 3">
    <name type="scientific">Halorubrum rutilum</name>
    <dbReference type="NCBI Taxonomy" id="1364933"/>
    <lineage>
        <taxon>Archaea</taxon>
        <taxon>Methanobacteriati</taxon>
        <taxon>Methanobacteriota</taxon>
        <taxon>Stenosarchaea group</taxon>
        <taxon>Halobacteria</taxon>
        <taxon>Halobacteriales</taxon>
        <taxon>Haloferacaceae</taxon>
        <taxon>Halorubrum</taxon>
    </lineage>
</organism>
<dbReference type="Pfam" id="PF26460">
    <property type="entry name" value="DUF8139"/>
    <property type="match status" value="1"/>
</dbReference>
<accession>A0ABD6AHZ8</accession>
<dbReference type="Proteomes" id="UP001596545">
    <property type="component" value="Unassembled WGS sequence"/>
</dbReference>
<sequence>MRRFEPGDWVRVDIPDTEDPDFDQFHGRHGEVVDVLEDDAGQETGDERDAHLFTVEFEDGSTHGFRWRDLRPAPEG</sequence>
<evidence type="ECO:0000259" key="1">
    <source>
        <dbReference type="Pfam" id="PF26460"/>
    </source>
</evidence>
<keyword evidence="3" id="KW-1185">Reference proteome</keyword>
<proteinExistence type="predicted"/>
<evidence type="ECO:0000313" key="2">
    <source>
        <dbReference type="EMBL" id="MFC7323578.1"/>
    </source>
</evidence>
<dbReference type="AlphaFoldDB" id="A0ABD6AHZ8"/>
<comment type="caution">
    <text evidence="2">The sequence shown here is derived from an EMBL/GenBank/DDBJ whole genome shotgun (WGS) entry which is preliminary data.</text>
</comment>